<dbReference type="PANTHER" id="PTHR23416">
    <property type="entry name" value="SIALIC ACID SYNTHASE-RELATED"/>
    <property type="match status" value="1"/>
</dbReference>
<protein>
    <submittedName>
        <fullName evidence="5">Maltose O-acetyltransferase</fullName>
    </submittedName>
</protein>
<dbReference type="SUPFAM" id="SSF51161">
    <property type="entry name" value="Trimeric LpxA-like enzymes"/>
    <property type="match status" value="1"/>
</dbReference>
<evidence type="ECO:0000256" key="1">
    <source>
        <dbReference type="ARBA" id="ARBA00007274"/>
    </source>
</evidence>
<dbReference type="Pfam" id="PF00132">
    <property type="entry name" value="Hexapep"/>
    <property type="match status" value="1"/>
</dbReference>
<dbReference type="Proteomes" id="UP000824204">
    <property type="component" value="Unassembled WGS sequence"/>
</dbReference>
<evidence type="ECO:0000313" key="5">
    <source>
        <dbReference type="EMBL" id="HIX07295.1"/>
    </source>
</evidence>
<evidence type="ECO:0000313" key="6">
    <source>
        <dbReference type="Proteomes" id="UP000824204"/>
    </source>
</evidence>
<feature type="compositionally biased region" description="Polar residues" evidence="4">
    <location>
        <begin position="11"/>
        <end position="20"/>
    </location>
</feature>
<sequence length="170" mass="18154">MHSAAERARQYTAQMNAGSPSQERLQELFFTLTGQPKEESFHIFPPFYTDFGQNIVVGKDVFINEGCSFQDQGGIVIGDGCLIGHQVVLATLNHVQDPAHRADMIPAPILLGKNVWIGAHATILAGVTVGDNSIVAAGAVVTKDVPANTVVGGVPARVIKKIQRPEGENK</sequence>
<dbReference type="PROSITE" id="PS00101">
    <property type="entry name" value="HEXAPEP_TRANSFERASES"/>
    <property type="match status" value="1"/>
</dbReference>
<dbReference type="PANTHER" id="PTHR23416:SF23">
    <property type="entry name" value="ACETYLTRANSFERASE C18B11.09C-RELATED"/>
    <property type="match status" value="1"/>
</dbReference>
<organism evidence="5 6">
    <name type="scientific">Candidatus Borkfalkia faecipullorum</name>
    <dbReference type="NCBI Taxonomy" id="2838510"/>
    <lineage>
        <taxon>Bacteria</taxon>
        <taxon>Bacillati</taxon>
        <taxon>Bacillota</taxon>
        <taxon>Clostridia</taxon>
        <taxon>Christensenellales</taxon>
        <taxon>Christensenellaceae</taxon>
        <taxon>Candidatus Borkfalkia</taxon>
    </lineage>
</organism>
<comment type="similarity">
    <text evidence="1">Belongs to the transferase hexapeptide repeat family.</text>
</comment>
<comment type="caution">
    <text evidence="5">The sequence shown here is derived from an EMBL/GenBank/DDBJ whole genome shotgun (WGS) entry which is preliminary data.</text>
</comment>
<dbReference type="InterPro" id="IPR018357">
    <property type="entry name" value="Hexapep_transf_CS"/>
</dbReference>
<gene>
    <name evidence="5" type="ORF">H9741_02370</name>
</gene>
<evidence type="ECO:0000256" key="3">
    <source>
        <dbReference type="ARBA" id="ARBA00022737"/>
    </source>
</evidence>
<dbReference type="GO" id="GO:0008374">
    <property type="term" value="F:O-acyltransferase activity"/>
    <property type="evidence" value="ECO:0007669"/>
    <property type="project" value="TreeGrafter"/>
</dbReference>
<evidence type="ECO:0000256" key="4">
    <source>
        <dbReference type="SAM" id="MobiDB-lite"/>
    </source>
</evidence>
<dbReference type="EMBL" id="DXFX01000031">
    <property type="protein sequence ID" value="HIX07295.1"/>
    <property type="molecule type" value="Genomic_DNA"/>
</dbReference>
<keyword evidence="3" id="KW-0677">Repeat</keyword>
<dbReference type="InterPro" id="IPR051159">
    <property type="entry name" value="Hexapeptide_acetyltransf"/>
</dbReference>
<name>A0A9D1V709_9FIRM</name>
<reference evidence="5" key="2">
    <citation type="submission" date="2021-04" db="EMBL/GenBank/DDBJ databases">
        <authorList>
            <person name="Gilroy R."/>
        </authorList>
    </citation>
    <scope>NUCLEOTIDE SEQUENCE</scope>
    <source>
        <strain evidence="5">811</strain>
    </source>
</reference>
<accession>A0A9D1V709</accession>
<dbReference type="InterPro" id="IPR011004">
    <property type="entry name" value="Trimer_LpxA-like_sf"/>
</dbReference>
<keyword evidence="2" id="KW-0808">Transferase</keyword>
<dbReference type="Gene3D" id="2.160.10.10">
    <property type="entry name" value="Hexapeptide repeat proteins"/>
    <property type="match status" value="1"/>
</dbReference>
<feature type="region of interest" description="Disordered" evidence="4">
    <location>
        <begin position="1"/>
        <end position="20"/>
    </location>
</feature>
<evidence type="ECO:0000256" key="2">
    <source>
        <dbReference type="ARBA" id="ARBA00022679"/>
    </source>
</evidence>
<proteinExistence type="inferred from homology"/>
<reference evidence="5" key="1">
    <citation type="journal article" date="2021" name="PeerJ">
        <title>Extensive microbial diversity within the chicken gut microbiome revealed by metagenomics and culture.</title>
        <authorList>
            <person name="Gilroy R."/>
            <person name="Ravi A."/>
            <person name="Getino M."/>
            <person name="Pursley I."/>
            <person name="Horton D.L."/>
            <person name="Alikhan N.F."/>
            <person name="Baker D."/>
            <person name="Gharbi K."/>
            <person name="Hall N."/>
            <person name="Watson M."/>
            <person name="Adriaenssens E.M."/>
            <person name="Foster-Nyarko E."/>
            <person name="Jarju S."/>
            <person name="Secka A."/>
            <person name="Antonio M."/>
            <person name="Oren A."/>
            <person name="Chaudhuri R.R."/>
            <person name="La Ragione R."/>
            <person name="Hildebrand F."/>
            <person name="Pallen M.J."/>
        </authorList>
    </citation>
    <scope>NUCLEOTIDE SEQUENCE</scope>
    <source>
        <strain evidence="5">811</strain>
    </source>
</reference>
<dbReference type="InterPro" id="IPR001451">
    <property type="entry name" value="Hexapep"/>
</dbReference>
<dbReference type="AlphaFoldDB" id="A0A9D1V709"/>